<keyword evidence="7" id="KW-1185">Reference proteome</keyword>
<keyword evidence="1 4" id="KW-0349">Heme</keyword>
<keyword evidence="2 4" id="KW-0479">Metal-binding</keyword>
<protein>
    <recommendedName>
        <fullName evidence="5">Cytochrome c domain-containing protein</fullName>
    </recommendedName>
</protein>
<evidence type="ECO:0000256" key="2">
    <source>
        <dbReference type="ARBA" id="ARBA00022723"/>
    </source>
</evidence>
<dbReference type="PROSITE" id="PS51007">
    <property type="entry name" value="CYTC"/>
    <property type="match status" value="2"/>
</dbReference>
<name>A0ABV3ZMJ7_9BACT</name>
<accession>A0ABV3ZMJ7</accession>
<dbReference type="InterPro" id="IPR051459">
    <property type="entry name" value="Cytochrome_c-type_DH"/>
</dbReference>
<evidence type="ECO:0000256" key="1">
    <source>
        <dbReference type="ARBA" id="ARBA00022617"/>
    </source>
</evidence>
<reference evidence="6 7" key="1">
    <citation type="submission" date="2023-07" db="EMBL/GenBank/DDBJ databases">
        <authorList>
            <person name="Lian W.-H."/>
        </authorList>
    </citation>
    <scope>NUCLEOTIDE SEQUENCE [LARGE SCALE GENOMIC DNA]</scope>
    <source>
        <strain evidence="6 7">SYSU DXS3180</strain>
    </source>
</reference>
<dbReference type="EMBL" id="JAULBC010000013">
    <property type="protein sequence ID" value="MEX6691106.1"/>
    <property type="molecule type" value="Genomic_DNA"/>
</dbReference>
<dbReference type="InterPro" id="IPR036909">
    <property type="entry name" value="Cyt_c-like_dom_sf"/>
</dbReference>
<dbReference type="SUPFAM" id="SSF46626">
    <property type="entry name" value="Cytochrome c"/>
    <property type="match status" value="2"/>
</dbReference>
<comment type="caution">
    <text evidence="6">The sequence shown here is derived from an EMBL/GenBank/DDBJ whole genome shotgun (WGS) entry which is preliminary data.</text>
</comment>
<dbReference type="PANTHER" id="PTHR35008">
    <property type="entry name" value="BLL4482 PROTEIN-RELATED"/>
    <property type="match status" value="1"/>
</dbReference>
<dbReference type="Gene3D" id="1.10.760.10">
    <property type="entry name" value="Cytochrome c-like domain"/>
    <property type="match status" value="1"/>
</dbReference>
<evidence type="ECO:0000256" key="4">
    <source>
        <dbReference type="PROSITE-ProRule" id="PRU00433"/>
    </source>
</evidence>
<evidence type="ECO:0000256" key="3">
    <source>
        <dbReference type="ARBA" id="ARBA00023004"/>
    </source>
</evidence>
<organism evidence="6 7">
    <name type="scientific">Danxiaibacter flavus</name>
    <dbReference type="NCBI Taxonomy" id="3049108"/>
    <lineage>
        <taxon>Bacteria</taxon>
        <taxon>Pseudomonadati</taxon>
        <taxon>Bacteroidota</taxon>
        <taxon>Chitinophagia</taxon>
        <taxon>Chitinophagales</taxon>
        <taxon>Chitinophagaceae</taxon>
        <taxon>Danxiaibacter</taxon>
    </lineage>
</organism>
<dbReference type="Proteomes" id="UP001560573">
    <property type="component" value="Unassembled WGS sequence"/>
</dbReference>
<gene>
    <name evidence="6" type="ORF">QTN47_26590</name>
</gene>
<evidence type="ECO:0000313" key="7">
    <source>
        <dbReference type="Proteomes" id="UP001560573"/>
    </source>
</evidence>
<evidence type="ECO:0000313" key="6">
    <source>
        <dbReference type="EMBL" id="MEX6691106.1"/>
    </source>
</evidence>
<dbReference type="RefSeq" id="WP_369332522.1">
    <property type="nucleotide sequence ID" value="NZ_JAULBC010000013.1"/>
</dbReference>
<sequence>MHKQVLVITAVIASIILFVTCSQKKNRGIDSSILVSRYARPLTNYQIASSTKRIERGKYLVNGVLGCFRCHAEVDSAKPGWPALENRLGCGGLLYKQDSIALYAPNITPDKETGAGNWSDDMFIRALRNGIGHDGRALKAMPWWTYRSLSDEDLFSVICYLRSLEPVNNIVPMRHLGAAIEKELQNNPRSLQVIKVAEPDTSTILAKGKYLVTIGECLGCHTAWYERNPGYFGGGNPIANEKTDSIIVSANISSDASGIGTWDDETFIRVIRTGKNGSLHHSMPWINFKNINDDDLKAIFAALKTTLPVEHHIVNGMKPTLCEICGEKHGFGDHNKVSPIRAVAFDTKSYPAYEGAYVDGDMDTVIVKCKDKKLWATIVGAKPVELLPVGNNQFNGSGMPSPIRFISDVSGKITGFVDYGLVPLTFARVTTVKAIGAK</sequence>
<feature type="domain" description="Cytochrome c" evidence="5">
    <location>
        <begin position="203"/>
        <end position="307"/>
    </location>
</feature>
<dbReference type="PANTHER" id="PTHR35008:SF8">
    <property type="entry name" value="ALCOHOL DEHYDROGENASE CYTOCHROME C SUBUNIT"/>
    <property type="match status" value="1"/>
</dbReference>
<proteinExistence type="predicted"/>
<evidence type="ECO:0000259" key="5">
    <source>
        <dbReference type="PROSITE" id="PS51007"/>
    </source>
</evidence>
<keyword evidence="3 4" id="KW-0408">Iron</keyword>
<dbReference type="InterPro" id="IPR009056">
    <property type="entry name" value="Cyt_c-like_dom"/>
</dbReference>
<feature type="domain" description="Cytochrome c" evidence="5">
    <location>
        <begin position="52"/>
        <end position="165"/>
    </location>
</feature>